<feature type="region of interest" description="Disordered" evidence="1">
    <location>
        <begin position="92"/>
        <end position="114"/>
    </location>
</feature>
<dbReference type="KEGG" id="mind:mvi_27310"/>
<dbReference type="Proteomes" id="UP000663508">
    <property type="component" value="Chromosome"/>
</dbReference>
<feature type="region of interest" description="Disordered" evidence="1">
    <location>
        <begin position="1"/>
        <end position="22"/>
    </location>
</feature>
<evidence type="ECO:0000256" key="1">
    <source>
        <dbReference type="SAM" id="MobiDB-lite"/>
    </source>
</evidence>
<proteinExistence type="predicted"/>
<organism evidence="2 3">
    <name type="scientific">Methylobacterium indicum</name>
    <dbReference type="NCBI Taxonomy" id="1775910"/>
    <lineage>
        <taxon>Bacteria</taxon>
        <taxon>Pseudomonadati</taxon>
        <taxon>Pseudomonadota</taxon>
        <taxon>Alphaproteobacteria</taxon>
        <taxon>Hyphomicrobiales</taxon>
        <taxon>Methylobacteriaceae</taxon>
        <taxon>Methylobacterium</taxon>
    </lineage>
</organism>
<evidence type="ECO:0000313" key="3">
    <source>
        <dbReference type="Proteomes" id="UP000663508"/>
    </source>
</evidence>
<evidence type="ECO:0000313" key="2">
    <source>
        <dbReference type="EMBL" id="BCM84270.1"/>
    </source>
</evidence>
<sequence length="114" mass="11624">MPHPRTGSPPPPSGGHHRPGRCGAGALAFAAAPAVFSRGEPEIGERMPVPALLPVASDAPLFLHLAGSLAFVAAAGRGIGWALDAWVRRAPETAPPAEPEHPADAPPQSGARIR</sequence>
<accession>A0A8H8WU09</accession>
<protein>
    <submittedName>
        <fullName evidence="2">Uncharacterized protein</fullName>
    </submittedName>
</protein>
<feature type="compositionally biased region" description="Pro residues" evidence="1">
    <location>
        <begin position="1"/>
        <end position="13"/>
    </location>
</feature>
<gene>
    <name evidence="2" type="ORF">mvi_27310</name>
</gene>
<name>A0A8H8WU09_9HYPH</name>
<dbReference type="AlphaFoldDB" id="A0A8H8WU09"/>
<reference evidence="2" key="1">
    <citation type="submission" date="2020-11" db="EMBL/GenBank/DDBJ databases">
        <title>Complete genome sequence of a novel pathogenic Methylobacterium strain isolated from rice in Vietnam.</title>
        <authorList>
            <person name="Lai K."/>
            <person name="Okazaki S."/>
            <person name="Higashi K."/>
            <person name="Mori H."/>
            <person name="Toyoda A."/>
            <person name="Kurokawa K."/>
        </authorList>
    </citation>
    <scope>NUCLEOTIDE SEQUENCE</scope>
    <source>
        <strain evidence="2">VL1</strain>
    </source>
</reference>
<dbReference type="EMBL" id="AP024145">
    <property type="protein sequence ID" value="BCM84270.1"/>
    <property type="molecule type" value="Genomic_DNA"/>
</dbReference>